<evidence type="ECO:0000256" key="2">
    <source>
        <dbReference type="ARBA" id="ARBA00022692"/>
    </source>
</evidence>
<proteinExistence type="predicted"/>
<keyword evidence="4 5" id="KW-0472">Membrane</keyword>
<evidence type="ECO:0000256" key="5">
    <source>
        <dbReference type="SAM" id="Phobius"/>
    </source>
</evidence>
<feature type="transmembrane region" description="Helical" evidence="5">
    <location>
        <begin position="89"/>
        <end position="107"/>
    </location>
</feature>
<dbReference type="RefSeq" id="WP_377346190.1">
    <property type="nucleotide sequence ID" value="NZ_JBHLTP010000004.1"/>
</dbReference>
<dbReference type="Proteomes" id="UP001589836">
    <property type="component" value="Unassembled WGS sequence"/>
</dbReference>
<feature type="transmembrane region" description="Helical" evidence="5">
    <location>
        <begin position="143"/>
        <end position="161"/>
    </location>
</feature>
<feature type="transmembrane region" description="Helical" evidence="5">
    <location>
        <begin position="316"/>
        <end position="335"/>
    </location>
</feature>
<dbReference type="EMBL" id="JBHLTP010000004">
    <property type="protein sequence ID" value="MFC0523420.1"/>
    <property type="molecule type" value="Genomic_DNA"/>
</dbReference>
<dbReference type="InterPro" id="IPR036513">
    <property type="entry name" value="STAS_dom_sf"/>
</dbReference>
<feature type="transmembrane region" description="Helical" evidence="5">
    <location>
        <begin position="119"/>
        <end position="137"/>
    </location>
</feature>
<gene>
    <name evidence="7" type="ORF">ACFFGV_07465</name>
</gene>
<comment type="subcellular location">
    <subcellularLocation>
        <location evidence="1">Membrane</location>
        <topology evidence="1">Multi-pass membrane protein</topology>
    </subcellularLocation>
</comment>
<dbReference type="CDD" id="cd07042">
    <property type="entry name" value="STAS_SulP_like_sulfate_transporter"/>
    <property type="match status" value="1"/>
</dbReference>
<feature type="domain" description="STAS" evidence="6">
    <location>
        <begin position="389"/>
        <end position="485"/>
    </location>
</feature>
<keyword evidence="2 5" id="KW-0812">Transmembrane</keyword>
<evidence type="ECO:0000256" key="4">
    <source>
        <dbReference type="ARBA" id="ARBA00023136"/>
    </source>
</evidence>
<evidence type="ECO:0000313" key="7">
    <source>
        <dbReference type="EMBL" id="MFC0523420.1"/>
    </source>
</evidence>
<evidence type="ECO:0000256" key="3">
    <source>
        <dbReference type="ARBA" id="ARBA00022989"/>
    </source>
</evidence>
<keyword evidence="8" id="KW-1185">Reference proteome</keyword>
<feature type="transmembrane region" description="Helical" evidence="5">
    <location>
        <begin position="365"/>
        <end position="382"/>
    </location>
</feature>
<name>A0ABV6LLZ9_9BACI</name>
<accession>A0ABV6LLZ9</accession>
<keyword evidence="3 5" id="KW-1133">Transmembrane helix</keyword>
<dbReference type="PROSITE" id="PS50801">
    <property type="entry name" value="STAS"/>
    <property type="match status" value="1"/>
</dbReference>
<protein>
    <submittedName>
        <fullName evidence="7">SulP family inorganic anion transporter</fullName>
    </submittedName>
</protein>
<feature type="transmembrane region" description="Helical" evidence="5">
    <location>
        <begin position="168"/>
        <end position="189"/>
    </location>
</feature>
<feature type="transmembrane region" description="Helical" evidence="5">
    <location>
        <begin position="18"/>
        <end position="39"/>
    </location>
</feature>
<organism evidence="7 8">
    <name type="scientific">Pontibacillus salicampi</name>
    <dbReference type="NCBI Taxonomy" id="1449801"/>
    <lineage>
        <taxon>Bacteria</taxon>
        <taxon>Bacillati</taxon>
        <taxon>Bacillota</taxon>
        <taxon>Bacilli</taxon>
        <taxon>Bacillales</taxon>
        <taxon>Bacillaceae</taxon>
        <taxon>Pontibacillus</taxon>
    </lineage>
</organism>
<dbReference type="InterPro" id="IPR011547">
    <property type="entry name" value="SLC26A/SulP_dom"/>
</dbReference>
<dbReference type="PANTHER" id="PTHR43310">
    <property type="entry name" value="SULFATE TRANSPORTER YBAR-RELATED"/>
    <property type="match status" value="1"/>
</dbReference>
<feature type="transmembrane region" description="Helical" evidence="5">
    <location>
        <begin position="220"/>
        <end position="239"/>
    </location>
</feature>
<feature type="transmembrane region" description="Helical" evidence="5">
    <location>
        <begin position="260"/>
        <end position="279"/>
    </location>
</feature>
<dbReference type="SUPFAM" id="SSF52091">
    <property type="entry name" value="SpoIIaa-like"/>
    <property type="match status" value="1"/>
</dbReference>
<evidence type="ECO:0000256" key="1">
    <source>
        <dbReference type="ARBA" id="ARBA00004141"/>
    </source>
</evidence>
<feature type="transmembrane region" description="Helical" evidence="5">
    <location>
        <begin position="291"/>
        <end position="309"/>
    </location>
</feature>
<dbReference type="Pfam" id="PF00916">
    <property type="entry name" value="Sulfate_transp"/>
    <property type="match status" value="2"/>
</dbReference>
<dbReference type="PANTHER" id="PTHR43310:SF1">
    <property type="entry name" value="SULFATE TRANSPORTER YBAR-RELATED"/>
    <property type="match status" value="1"/>
</dbReference>
<dbReference type="Pfam" id="PF01740">
    <property type="entry name" value="STAS"/>
    <property type="match status" value="1"/>
</dbReference>
<dbReference type="Gene3D" id="3.30.750.24">
    <property type="entry name" value="STAS domain"/>
    <property type="match status" value="1"/>
</dbReference>
<dbReference type="InterPro" id="IPR002645">
    <property type="entry name" value="STAS_dom"/>
</dbReference>
<reference evidence="7 8" key="1">
    <citation type="submission" date="2024-09" db="EMBL/GenBank/DDBJ databases">
        <authorList>
            <person name="Sun Q."/>
            <person name="Mori K."/>
        </authorList>
    </citation>
    <scope>NUCLEOTIDE SEQUENCE [LARGE SCALE GENOMIC DNA]</scope>
    <source>
        <strain evidence="7 8">NCAIM B.02529</strain>
    </source>
</reference>
<feature type="transmembrane region" description="Helical" evidence="5">
    <location>
        <begin position="45"/>
        <end position="61"/>
    </location>
</feature>
<comment type="caution">
    <text evidence="7">The sequence shown here is derived from an EMBL/GenBank/DDBJ whole genome shotgun (WGS) entry which is preliminary data.</text>
</comment>
<evidence type="ECO:0000313" key="8">
    <source>
        <dbReference type="Proteomes" id="UP001589836"/>
    </source>
</evidence>
<dbReference type="InterPro" id="IPR052706">
    <property type="entry name" value="Membrane-Transporter-like"/>
</dbReference>
<sequence length="485" mass="52106">MNQQTLKQQWFGNVKGDVLAGIVVALALIPEAIAFSIIAGVDPMVGLYASFCIAVVTAFLGGRPGMISAATGAMALLMVTLVAEHGLQYLLAATILTGILQIVFGVLKIGKLMKFIPRSVMIGFVNALAILIFMSQLDYFKDAGWPMYLMVAGSLGIIYLFPYLTRAVPAPLVAIIVMTVIVMTTGLGVQTVGDMGELTSKLPIFMIPEIPLNFETLQIIFPYSLALSIVGLLESLLTAQIVDDMTDTPSDKNKEARGQGVANVVTGFFGGMAGCAMIGQSVINVKSGGRGRLSTLVAGVFLMVLIIVLQDLLIQIPMAALVGVMIMVSIGTFDWSSLTKLHLMPKSDAAVMIVTVATVVYTHDLSRGVIAGVILSAIFFVAKISNVHVEKTLDTERNVRMYIVKGEMFFASVSNIPEQFDFREEGVERVLIDFSNTHVWDDSAVGAIDKIAEKFKEQGKAIEIVGLNEDSSTLVSKLATHDKNS</sequence>
<evidence type="ECO:0000259" key="6">
    <source>
        <dbReference type="PROSITE" id="PS50801"/>
    </source>
</evidence>